<comment type="caution">
    <text evidence="2">The sequence shown here is derived from an EMBL/GenBank/DDBJ whole genome shotgun (WGS) entry which is preliminary data.</text>
</comment>
<dbReference type="Proteomes" id="UP000688137">
    <property type="component" value="Unassembled WGS sequence"/>
</dbReference>
<reference evidence="2" key="1">
    <citation type="submission" date="2021-01" db="EMBL/GenBank/DDBJ databases">
        <authorList>
            <consortium name="Genoscope - CEA"/>
            <person name="William W."/>
        </authorList>
    </citation>
    <scope>NUCLEOTIDE SEQUENCE</scope>
</reference>
<dbReference type="OMA" id="HQQEFLI"/>
<sequence length="291" mass="34689">MDQEIVDQLTLDSIPYYEEQLYGALQVIIDLQQKVEQHEMILDDENSNENQTEDVEGDFQEIISTIQQQQLKELQDIDEISQKQQEDFDQLFKQLHELEQLTNQYQQENNQDEQYIKITQQIIFERQQQLKELSQQFMLQDIHNKENQRIIQNLQQKMKLDAVSIPQEGSKEEKININQFVQHQRQESEEDVDYIQYLQLTDYKQKLEEELEQIVNQPKVHKDKIDASTQTHQQEFLIKSKNNEDFAYSSSCVQPTFSVENTPKTSQILLHSLLKEEQPKNRECCTSCIIY</sequence>
<keyword evidence="3" id="KW-1185">Reference proteome</keyword>
<dbReference type="EMBL" id="CAJJDM010000006">
    <property type="protein sequence ID" value="CAD8045251.1"/>
    <property type="molecule type" value="Genomic_DNA"/>
</dbReference>
<name>A0A8S1JSV2_PARPR</name>
<evidence type="ECO:0000313" key="2">
    <source>
        <dbReference type="EMBL" id="CAD8045251.1"/>
    </source>
</evidence>
<gene>
    <name evidence="2" type="ORF">PPRIM_AZ9-3.1.T0090277</name>
</gene>
<proteinExistence type="predicted"/>
<feature type="coiled-coil region" evidence="1">
    <location>
        <begin position="81"/>
        <end position="118"/>
    </location>
</feature>
<accession>A0A8S1JSV2</accession>
<evidence type="ECO:0000256" key="1">
    <source>
        <dbReference type="SAM" id="Coils"/>
    </source>
</evidence>
<protein>
    <submittedName>
        <fullName evidence="2">Uncharacterized protein</fullName>
    </submittedName>
</protein>
<organism evidence="2 3">
    <name type="scientific">Paramecium primaurelia</name>
    <dbReference type="NCBI Taxonomy" id="5886"/>
    <lineage>
        <taxon>Eukaryota</taxon>
        <taxon>Sar</taxon>
        <taxon>Alveolata</taxon>
        <taxon>Ciliophora</taxon>
        <taxon>Intramacronucleata</taxon>
        <taxon>Oligohymenophorea</taxon>
        <taxon>Peniculida</taxon>
        <taxon>Parameciidae</taxon>
        <taxon>Paramecium</taxon>
    </lineage>
</organism>
<evidence type="ECO:0000313" key="3">
    <source>
        <dbReference type="Proteomes" id="UP000688137"/>
    </source>
</evidence>
<keyword evidence="1" id="KW-0175">Coiled coil</keyword>
<dbReference type="AlphaFoldDB" id="A0A8S1JSV2"/>